<proteinExistence type="predicted"/>
<accession>A0A0F9TLK3</accession>
<organism evidence="1">
    <name type="scientific">marine sediment metagenome</name>
    <dbReference type="NCBI Taxonomy" id="412755"/>
    <lineage>
        <taxon>unclassified sequences</taxon>
        <taxon>metagenomes</taxon>
        <taxon>ecological metagenomes</taxon>
    </lineage>
</organism>
<dbReference type="InterPro" id="IPR011050">
    <property type="entry name" value="Pectin_lyase_fold/virulence"/>
</dbReference>
<protein>
    <submittedName>
        <fullName evidence="1">Uncharacterized protein</fullName>
    </submittedName>
</protein>
<dbReference type="AlphaFoldDB" id="A0A0F9TLK3"/>
<dbReference type="EMBL" id="LAZR01001590">
    <property type="protein sequence ID" value="KKN42303.1"/>
    <property type="molecule type" value="Genomic_DNA"/>
</dbReference>
<comment type="caution">
    <text evidence="1">The sequence shown here is derived from an EMBL/GenBank/DDBJ whole genome shotgun (WGS) entry which is preliminary data.</text>
</comment>
<gene>
    <name evidence="1" type="ORF">LCGC14_0714570</name>
</gene>
<name>A0A0F9TLK3_9ZZZZ</name>
<sequence length="459" mass="47259">MARRARTELFVGKHSGGMFSIENMGISTGNRVFVDSVSGTDSAGRGNNPSNPVATLDYAVGLTTANQGDIIYVMENHAETITTAAPVAIDVDGVTIKCLGEGSDRPTFTLGTNAAATITVSAANVSIDNMLVSNTVDNCTSMMTVSGDDFSFTNGETRDTGAVEAALVWTITGDRWHINNYTHIGEGSGDQAVACFQPTGTDRGILENFNVDSAGSTAVFSSLSTANTLMRIHDGYFIQREAAVGVAMSLLSADTGFVGPNIHIRLVDDNTDPFAAIDSASNVNFLGPITVAAGDDEAGLDISHGLAVAADQNLVQTPWGAAREVTESFQPAASLVPIFTPSVGKCLIVGLWLQIDTTMGAAADFIVQSSTTAAGAMNICAITQVDGEADETILGLTGNAADVLSLGTARCASPIVVDGADSGVTIGVLGSEANVATGHGIWHCLYIPLERGALITAAA</sequence>
<dbReference type="SUPFAM" id="SSF51126">
    <property type="entry name" value="Pectin lyase-like"/>
    <property type="match status" value="1"/>
</dbReference>
<reference evidence="1" key="1">
    <citation type="journal article" date="2015" name="Nature">
        <title>Complex archaea that bridge the gap between prokaryotes and eukaryotes.</title>
        <authorList>
            <person name="Spang A."/>
            <person name="Saw J.H."/>
            <person name="Jorgensen S.L."/>
            <person name="Zaremba-Niedzwiedzka K."/>
            <person name="Martijn J."/>
            <person name="Lind A.E."/>
            <person name="van Eijk R."/>
            <person name="Schleper C."/>
            <person name="Guy L."/>
            <person name="Ettema T.J."/>
        </authorList>
    </citation>
    <scope>NUCLEOTIDE SEQUENCE</scope>
</reference>
<evidence type="ECO:0000313" key="1">
    <source>
        <dbReference type="EMBL" id="KKN42303.1"/>
    </source>
</evidence>